<dbReference type="eggNOG" id="ENOG502SVHV">
    <property type="taxonomic scope" value="Eukaryota"/>
</dbReference>
<evidence type="ECO:0000313" key="3">
    <source>
        <dbReference type="EMBL" id="EFO21235.1"/>
    </source>
</evidence>
<dbReference type="Pfam" id="PF02520">
    <property type="entry name" value="ANIS5_cation-bd"/>
    <property type="match status" value="1"/>
</dbReference>
<dbReference type="WBParaSite" id="EN70_3799">
    <property type="protein sequence ID" value="EN70_3799"/>
    <property type="gene ID" value="EN70_3799"/>
</dbReference>
<feature type="chain" id="PRO_5010329665" evidence="1">
    <location>
        <begin position="30"/>
        <end position="168"/>
    </location>
</feature>
<dbReference type="KEGG" id="loa:LOAG_07253"/>
<dbReference type="PANTHER" id="PTHR21593:SF36">
    <property type="entry name" value="DUF148 DOMAIN-CONTAINING PROTEIN-RELATED"/>
    <property type="match status" value="1"/>
</dbReference>
<dbReference type="InterPro" id="IPR052823">
    <property type="entry name" value="SXP/RAL-2_related"/>
</dbReference>
<dbReference type="PANTHER" id="PTHR21593">
    <property type="entry name" value="PRION-LIKE- Q/N-RICH -DOMAIN-BEARING PROTEIN PROTEIN"/>
    <property type="match status" value="1"/>
</dbReference>
<dbReference type="OMA" id="DAQIDQK"/>
<feature type="signal peptide" evidence="1">
    <location>
        <begin position="1"/>
        <end position="29"/>
    </location>
</feature>
<dbReference type="CTD" id="9944671"/>
<dbReference type="OrthoDB" id="5813646at2759"/>
<dbReference type="InParanoid" id="A0A1I7VL79"/>
<accession>A0A1S0TVZ7</accession>
<dbReference type="EMBL" id="JH712115">
    <property type="protein sequence ID" value="EFO21235.1"/>
    <property type="molecule type" value="Genomic_DNA"/>
</dbReference>
<gene>
    <name evidence="3 5" type="ORF">LOAG_07253</name>
</gene>
<dbReference type="GeneID" id="9944671"/>
<accession>A0A1I7VL79</accession>
<sequence>MPSITLSVNPTKIYCLILLSIGLITETLAQRRVEPPQQDALPGIPPFLDGAPPDVVQRFYDLVNNESKTTPEIEADVEKFIHKLGGNYTTRFEKFKEEVKRLNAEFETQRSKIVSNLSPEARKADAMLSDIAKDMHLTNRQKTERILTIMNSLSETVRNEILEALRPK</sequence>
<evidence type="ECO:0000256" key="1">
    <source>
        <dbReference type="SAM" id="SignalP"/>
    </source>
</evidence>
<protein>
    <submittedName>
        <fullName evidence="3 5">SXP-1 protein</fullName>
    </submittedName>
</protein>
<reference evidence="3 4" key="1">
    <citation type="submission" date="2012-04" db="EMBL/GenBank/DDBJ databases">
        <title>The Genome Sequence of Loa loa.</title>
        <authorList>
            <consortium name="The Broad Institute Genome Sequencing Platform"/>
            <consortium name="Broad Institute Genome Sequencing Center for Infectious Disease"/>
            <person name="Nutman T.B."/>
            <person name="Fink D.L."/>
            <person name="Russ C."/>
            <person name="Young S."/>
            <person name="Zeng Q."/>
            <person name="Gargeya S."/>
            <person name="Alvarado L."/>
            <person name="Berlin A."/>
            <person name="Chapman S.B."/>
            <person name="Chen Z."/>
            <person name="Freedman E."/>
            <person name="Gellesch M."/>
            <person name="Goldberg J."/>
            <person name="Griggs A."/>
            <person name="Gujja S."/>
            <person name="Heilman E.R."/>
            <person name="Heiman D."/>
            <person name="Howarth C."/>
            <person name="Mehta T."/>
            <person name="Neiman D."/>
            <person name="Pearson M."/>
            <person name="Roberts A."/>
            <person name="Saif S."/>
            <person name="Shea T."/>
            <person name="Shenoy N."/>
            <person name="Sisk P."/>
            <person name="Stolte C."/>
            <person name="Sykes S."/>
            <person name="White J."/>
            <person name="Yandava C."/>
            <person name="Haas B."/>
            <person name="Henn M.R."/>
            <person name="Nusbaum C."/>
            <person name="Birren B."/>
        </authorList>
    </citation>
    <scope>NUCLEOTIDE SEQUENCE [LARGE SCALE GENOMIC DNA]</scope>
</reference>
<organism evidence="4 5">
    <name type="scientific">Loa loa</name>
    <name type="common">Eye worm</name>
    <name type="synonym">Filaria loa</name>
    <dbReference type="NCBI Taxonomy" id="7209"/>
    <lineage>
        <taxon>Eukaryota</taxon>
        <taxon>Metazoa</taxon>
        <taxon>Ecdysozoa</taxon>
        <taxon>Nematoda</taxon>
        <taxon>Chromadorea</taxon>
        <taxon>Rhabditida</taxon>
        <taxon>Spirurina</taxon>
        <taxon>Spiruromorpha</taxon>
        <taxon>Filarioidea</taxon>
        <taxon>Onchocercidae</taxon>
        <taxon>Loa</taxon>
    </lineage>
</organism>
<feature type="domain" description="SXP/RAL-2 family protein Ani s 5-like cation-binding" evidence="2">
    <location>
        <begin position="57"/>
        <end position="157"/>
    </location>
</feature>
<dbReference type="Proteomes" id="UP000095285">
    <property type="component" value="Unassembled WGS sequence"/>
</dbReference>
<dbReference type="RefSeq" id="XP_003142836.1">
    <property type="nucleotide sequence ID" value="XM_003142788.2"/>
</dbReference>
<keyword evidence="1" id="KW-0732">Signal</keyword>
<name>A0A1I7VL79_LOALO</name>
<keyword evidence="4" id="KW-1185">Reference proteome</keyword>
<evidence type="ECO:0000313" key="5">
    <source>
        <dbReference type="WBParaSite" id="EN70_3799"/>
    </source>
</evidence>
<proteinExistence type="predicted"/>
<dbReference type="AlphaFoldDB" id="A0A1I7VL79"/>
<reference evidence="5" key="2">
    <citation type="submission" date="2016-11" db="UniProtKB">
        <authorList>
            <consortium name="WormBaseParasite"/>
        </authorList>
    </citation>
    <scope>IDENTIFICATION</scope>
</reference>
<dbReference type="InterPro" id="IPR003677">
    <property type="entry name" value="ANIS5_cation-bd"/>
</dbReference>
<evidence type="ECO:0000313" key="4">
    <source>
        <dbReference type="Proteomes" id="UP000095285"/>
    </source>
</evidence>
<evidence type="ECO:0000259" key="2">
    <source>
        <dbReference type="Pfam" id="PF02520"/>
    </source>
</evidence>